<dbReference type="OrthoDB" id="10547281at2759"/>
<protein>
    <submittedName>
        <fullName evidence="2">Uncharacterized protein</fullName>
    </submittedName>
</protein>
<gene>
    <name evidence="2" type="ORF">P171DRAFT_480332</name>
</gene>
<accession>A0A9P4UH51</accession>
<dbReference type="Proteomes" id="UP000799764">
    <property type="component" value="Unassembled WGS sequence"/>
</dbReference>
<evidence type="ECO:0000313" key="3">
    <source>
        <dbReference type="Proteomes" id="UP000799764"/>
    </source>
</evidence>
<feature type="region of interest" description="Disordered" evidence="1">
    <location>
        <begin position="33"/>
        <end position="75"/>
    </location>
</feature>
<organism evidence="2 3">
    <name type="scientific">Karstenula rhodostoma CBS 690.94</name>
    <dbReference type="NCBI Taxonomy" id="1392251"/>
    <lineage>
        <taxon>Eukaryota</taxon>
        <taxon>Fungi</taxon>
        <taxon>Dikarya</taxon>
        <taxon>Ascomycota</taxon>
        <taxon>Pezizomycotina</taxon>
        <taxon>Dothideomycetes</taxon>
        <taxon>Pleosporomycetidae</taxon>
        <taxon>Pleosporales</taxon>
        <taxon>Massarineae</taxon>
        <taxon>Didymosphaeriaceae</taxon>
        <taxon>Karstenula</taxon>
    </lineage>
</organism>
<dbReference type="AlphaFoldDB" id="A0A9P4UH51"/>
<reference evidence="2" key="1">
    <citation type="journal article" date="2020" name="Stud. Mycol.">
        <title>101 Dothideomycetes genomes: a test case for predicting lifestyles and emergence of pathogens.</title>
        <authorList>
            <person name="Haridas S."/>
            <person name="Albert R."/>
            <person name="Binder M."/>
            <person name="Bloem J."/>
            <person name="Labutti K."/>
            <person name="Salamov A."/>
            <person name="Andreopoulos B."/>
            <person name="Baker S."/>
            <person name="Barry K."/>
            <person name="Bills G."/>
            <person name="Bluhm B."/>
            <person name="Cannon C."/>
            <person name="Castanera R."/>
            <person name="Culley D."/>
            <person name="Daum C."/>
            <person name="Ezra D."/>
            <person name="Gonzalez J."/>
            <person name="Henrissat B."/>
            <person name="Kuo A."/>
            <person name="Liang C."/>
            <person name="Lipzen A."/>
            <person name="Lutzoni F."/>
            <person name="Magnuson J."/>
            <person name="Mondo S."/>
            <person name="Nolan M."/>
            <person name="Ohm R."/>
            <person name="Pangilinan J."/>
            <person name="Park H.-J."/>
            <person name="Ramirez L."/>
            <person name="Alfaro M."/>
            <person name="Sun H."/>
            <person name="Tritt A."/>
            <person name="Yoshinaga Y."/>
            <person name="Zwiers L.-H."/>
            <person name="Turgeon B."/>
            <person name="Goodwin S."/>
            <person name="Spatafora J."/>
            <person name="Crous P."/>
            <person name="Grigoriev I."/>
        </authorList>
    </citation>
    <scope>NUCLEOTIDE SEQUENCE</scope>
    <source>
        <strain evidence="2">CBS 690.94</strain>
    </source>
</reference>
<proteinExistence type="predicted"/>
<evidence type="ECO:0000256" key="1">
    <source>
        <dbReference type="SAM" id="MobiDB-lite"/>
    </source>
</evidence>
<name>A0A9P4UH51_9PLEO</name>
<comment type="caution">
    <text evidence="2">The sequence shown here is derived from an EMBL/GenBank/DDBJ whole genome shotgun (WGS) entry which is preliminary data.</text>
</comment>
<dbReference type="EMBL" id="MU001494">
    <property type="protein sequence ID" value="KAF2449228.1"/>
    <property type="molecule type" value="Genomic_DNA"/>
</dbReference>
<feature type="region of interest" description="Disordered" evidence="1">
    <location>
        <begin position="119"/>
        <end position="146"/>
    </location>
</feature>
<sequence>MPTHPPPKLSIQSAFTGRQLPITPLHARALRNSLKDLDLRPPKPKSKKQRNAQALAKKKTKSSPREVRKRRARPYCPSPLHREIQLQDEHTGRFPVPRLLKEAITIKIKIKFKFKFKTKSKSKTQDNLPRKTAQPISPPAKPPSHAASSHLVATIHLQLRHCNFPQLQHAAIPERGTLTPRTLALNVHQDAHFARRMLKRETGTRIKTPGFKSVLGTVRRYWKRERKRTWKPRVVHVGISGSWRIIGTRPRGEEGMLGSLVG</sequence>
<evidence type="ECO:0000313" key="2">
    <source>
        <dbReference type="EMBL" id="KAF2449228.1"/>
    </source>
</evidence>
<feature type="compositionally biased region" description="Basic residues" evidence="1">
    <location>
        <begin position="42"/>
        <end position="73"/>
    </location>
</feature>
<keyword evidence="3" id="KW-1185">Reference proteome</keyword>